<feature type="binding site" evidence="13">
    <location>
        <position position="184"/>
    </location>
    <ligand>
        <name>ATP</name>
        <dbReference type="ChEBI" id="CHEBI:30616"/>
    </ligand>
</feature>
<feature type="binding site" evidence="13">
    <location>
        <position position="490"/>
    </location>
    <ligand>
        <name>substrate</name>
    </ligand>
</feature>
<feature type="binding site" evidence="13">
    <location>
        <position position="463"/>
    </location>
    <ligand>
        <name>ATP</name>
        <dbReference type="ChEBI" id="CHEBI:30616"/>
    </ligand>
</feature>
<evidence type="ECO:0000259" key="17">
    <source>
        <dbReference type="Pfam" id="PF03199"/>
    </source>
</evidence>
<dbReference type="Gene3D" id="3.30.1490.80">
    <property type="match status" value="1"/>
</dbReference>
<reference evidence="18" key="1">
    <citation type="submission" date="2013-12" db="EMBL/GenBank/DDBJ databases">
        <authorList>
            <person name="Aslett M."/>
        </authorList>
    </citation>
    <scope>NUCLEOTIDE SEQUENCE [LARGE SCALE GENOMIC DNA]</scope>
    <source>
        <strain evidence="18">Lindley</strain>
    </source>
</reference>
<keyword evidence="5 12" id="KW-0436">Ligase</keyword>
<dbReference type="EC" id="6.3.2.3" evidence="3 12"/>
<dbReference type="InterPro" id="IPR014709">
    <property type="entry name" value="Glutathione_synthase_C_euk"/>
</dbReference>
<evidence type="ECO:0000256" key="9">
    <source>
        <dbReference type="ARBA" id="ARBA00022840"/>
    </source>
</evidence>
<feature type="binding site" evidence="13">
    <location>
        <position position="498"/>
    </location>
    <ligand>
        <name>ATP</name>
        <dbReference type="ChEBI" id="CHEBI:30616"/>
    </ligand>
</feature>
<dbReference type="WBParaSite" id="GPLIN_000241200">
    <property type="protein sequence ID" value="GPLIN_000241200"/>
    <property type="gene ID" value="GPLIN_000241200"/>
</dbReference>
<dbReference type="GO" id="GO:0005829">
    <property type="term" value="C:cytosol"/>
    <property type="evidence" value="ECO:0007669"/>
    <property type="project" value="TreeGrafter"/>
</dbReference>
<keyword evidence="7 12" id="KW-0479">Metal-binding</keyword>
<evidence type="ECO:0000256" key="1">
    <source>
        <dbReference type="ARBA" id="ARBA00004965"/>
    </source>
</evidence>
<dbReference type="PIRSF" id="PIRSF001558">
    <property type="entry name" value="GSHase"/>
    <property type="match status" value="1"/>
</dbReference>
<evidence type="ECO:0000256" key="2">
    <source>
        <dbReference type="ARBA" id="ARBA00010385"/>
    </source>
</evidence>
<feature type="binding site" evidence="13">
    <location>
        <begin position="403"/>
        <end position="412"/>
    </location>
    <ligand>
        <name>ATP</name>
        <dbReference type="ChEBI" id="CHEBI:30616"/>
    </ligand>
</feature>
<keyword evidence="8 12" id="KW-0547">Nucleotide-binding</keyword>
<accession>A0A183BP76</accession>
<feature type="binding site" evidence="13">
    <location>
        <position position="492"/>
    </location>
    <ligand>
        <name>ATP</name>
        <dbReference type="ChEBI" id="CHEBI:30616"/>
    </ligand>
</feature>
<feature type="chain" id="PRO_5008146434" description="Glutathione synthetase" evidence="16">
    <location>
        <begin position="24"/>
        <end position="514"/>
    </location>
</feature>
<dbReference type="GO" id="GO:0004363">
    <property type="term" value="F:glutathione synthase activity"/>
    <property type="evidence" value="ECO:0007669"/>
    <property type="project" value="UniProtKB-UniRule"/>
</dbReference>
<dbReference type="InterPro" id="IPR014049">
    <property type="entry name" value="Glutathione_synthase_N_euk"/>
</dbReference>
<dbReference type="NCBIfam" id="TIGR01986">
    <property type="entry name" value="glut_syn_euk"/>
    <property type="match status" value="1"/>
</dbReference>
<feature type="binding site" evidence="14">
    <location>
        <position position="407"/>
    </location>
    <ligand>
        <name>Mg(2+)</name>
        <dbReference type="ChEBI" id="CHEBI:18420"/>
    </ligand>
</feature>
<organism evidence="18 19">
    <name type="scientific">Globodera pallida</name>
    <name type="common">Potato cyst nematode worm</name>
    <name type="synonym">Heterodera pallida</name>
    <dbReference type="NCBI Taxonomy" id="36090"/>
    <lineage>
        <taxon>Eukaryota</taxon>
        <taxon>Metazoa</taxon>
        <taxon>Ecdysozoa</taxon>
        <taxon>Nematoda</taxon>
        <taxon>Chromadorea</taxon>
        <taxon>Rhabditida</taxon>
        <taxon>Tylenchina</taxon>
        <taxon>Tylenchomorpha</taxon>
        <taxon>Tylenchoidea</taxon>
        <taxon>Heteroderidae</taxon>
        <taxon>Heteroderinae</taxon>
        <taxon>Globodera</taxon>
    </lineage>
</organism>
<keyword evidence="18" id="KW-1185">Reference proteome</keyword>
<dbReference type="InterPro" id="IPR005615">
    <property type="entry name" value="Glutathione_synthase"/>
</dbReference>
<comment type="catalytic activity">
    <reaction evidence="11">
        <text>gamma-L-glutamyl-L-cysteine + glycine + ATP = glutathione + ADP + phosphate + H(+)</text>
        <dbReference type="Rhea" id="RHEA:13557"/>
        <dbReference type="ChEBI" id="CHEBI:15378"/>
        <dbReference type="ChEBI" id="CHEBI:30616"/>
        <dbReference type="ChEBI" id="CHEBI:43474"/>
        <dbReference type="ChEBI" id="CHEBI:57305"/>
        <dbReference type="ChEBI" id="CHEBI:57925"/>
        <dbReference type="ChEBI" id="CHEBI:58173"/>
        <dbReference type="ChEBI" id="CHEBI:456216"/>
        <dbReference type="EC" id="6.3.2.3"/>
    </reaction>
    <physiologicalReaction direction="left-to-right" evidence="11">
        <dbReference type="Rhea" id="RHEA:13558"/>
    </physiologicalReaction>
</comment>
<dbReference type="PANTHER" id="PTHR11130">
    <property type="entry name" value="GLUTATHIONE SYNTHETASE"/>
    <property type="match status" value="1"/>
</dbReference>
<evidence type="ECO:0000256" key="16">
    <source>
        <dbReference type="SAM" id="SignalP"/>
    </source>
</evidence>
<evidence type="ECO:0000256" key="14">
    <source>
        <dbReference type="PIRSR" id="PIRSR001558-2"/>
    </source>
</evidence>
<dbReference type="PANTHER" id="PTHR11130:SF0">
    <property type="entry name" value="GLUTATHIONE SYNTHETASE"/>
    <property type="match status" value="1"/>
</dbReference>
<feature type="signal peptide" evidence="16">
    <location>
        <begin position="1"/>
        <end position="23"/>
    </location>
</feature>
<dbReference type="Pfam" id="PF03199">
    <property type="entry name" value="GSH_synthase"/>
    <property type="match status" value="1"/>
</dbReference>
<dbReference type="GO" id="GO:0000287">
    <property type="term" value="F:magnesium ion binding"/>
    <property type="evidence" value="ECO:0007669"/>
    <property type="project" value="UniProtKB-UniRule"/>
</dbReference>
<evidence type="ECO:0000256" key="15">
    <source>
        <dbReference type="SAM" id="MobiDB-lite"/>
    </source>
</evidence>
<dbReference type="InterPro" id="IPR014042">
    <property type="entry name" value="Glutathione_synthase_a-hlx"/>
</dbReference>
<dbReference type="Gene3D" id="3.30.1490.50">
    <property type="match status" value="1"/>
</dbReference>
<comment type="pathway">
    <text evidence="1 12">Sulfur metabolism; glutathione biosynthesis; glutathione from L-cysteine and L-glutamate: step 2/2.</text>
</comment>
<dbReference type="GO" id="GO:0043295">
    <property type="term" value="F:glutathione binding"/>
    <property type="evidence" value="ECO:0007669"/>
    <property type="project" value="UniProtKB-UniRule"/>
</dbReference>
<reference evidence="19" key="3">
    <citation type="submission" date="2016-06" db="UniProtKB">
        <authorList>
            <consortium name="WormBaseParasite"/>
        </authorList>
    </citation>
    <scope>IDENTIFICATION</scope>
</reference>
<feature type="binding site" evidence="13">
    <location>
        <position position="344"/>
    </location>
    <ligand>
        <name>ATP</name>
        <dbReference type="ChEBI" id="CHEBI:30616"/>
    </ligand>
</feature>
<feature type="binding site" evidence="14">
    <location>
        <position position="184"/>
    </location>
    <ligand>
        <name>Mg(2+)</name>
        <dbReference type="ChEBI" id="CHEBI:18420"/>
    </ligand>
</feature>
<dbReference type="Gene3D" id="3.30.470.20">
    <property type="entry name" value="ATP-grasp fold, B domain"/>
    <property type="match status" value="1"/>
</dbReference>
<name>A0A183BP76_GLOPA</name>
<dbReference type="InterPro" id="IPR016185">
    <property type="entry name" value="PreATP-grasp_dom_sf"/>
</dbReference>
<dbReference type="InterPro" id="IPR037013">
    <property type="entry name" value="GSH-S_sub-bd_sf"/>
</dbReference>
<evidence type="ECO:0000256" key="3">
    <source>
        <dbReference type="ARBA" id="ARBA00012214"/>
    </source>
</evidence>
<evidence type="ECO:0000256" key="11">
    <source>
        <dbReference type="ARBA" id="ARBA00048871"/>
    </source>
</evidence>
<feature type="domain" description="Glutathione synthase substrate-binding" evidence="17">
    <location>
        <begin position="242"/>
        <end position="341"/>
    </location>
</feature>
<feature type="binding site" evidence="13">
    <location>
        <position position="165"/>
    </location>
    <ligand>
        <name>substrate</name>
    </ligand>
</feature>
<feature type="region of interest" description="Disordered" evidence="15">
    <location>
        <begin position="25"/>
        <end position="48"/>
    </location>
</feature>
<evidence type="ECO:0000256" key="6">
    <source>
        <dbReference type="ARBA" id="ARBA00022684"/>
    </source>
</evidence>
<evidence type="ECO:0000256" key="4">
    <source>
        <dbReference type="ARBA" id="ARBA00020821"/>
    </source>
</evidence>
<reference evidence="18" key="2">
    <citation type="submission" date="2014-05" db="EMBL/GenBank/DDBJ databases">
        <title>The genome and life-stage specific transcriptomes of Globodera pallida elucidate key aspects of plant parasitism by a cyst nematode.</title>
        <authorList>
            <person name="Cotton J.A."/>
            <person name="Lilley C.J."/>
            <person name="Jones L.M."/>
            <person name="Kikuchi T."/>
            <person name="Reid A.J."/>
            <person name="Thorpe P."/>
            <person name="Tsai I.J."/>
            <person name="Beasley H."/>
            <person name="Blok V."/>
            <person name="Cock P.J.A."/>
            <person name="Van den Akker S.E."/>
            <person name="Holroyd N."/>
            <person name="Hunt M."/>
            <person name="Mantelin S."/>
            <person name="Naghra H."/>
            <person name="Pain A."/>
            <person name="Palomares-Rius J.E."/>
            <person name="Zarowiecki M."/>
            <person name="Berriman M."/>
            <person name="Jones J.T."/>
            <person name="Urwin P.E."/>
        </authorList>
    </citation>
    <scope>NUCLEOTIDE SEQUENCE [LARGE SCALE GENOMIC DNA]</scope>
    <source>
        <strain evidence="18">Lindley</strain>
    </source>
</reference>
<feature type="binding site" evidence="13">
    <location>
        <position position="257"/>
    </location>
    <ligand>
        <name>substrate</name>
    </ligand>
</feature>
<evidence type="ECO:0000256" key="7">
    <source>
        <dbReference type="ARBA" id="ARBA00022723"/>
    </source>
</evidence>
<evidence type="ECO:0000313" key="18">
    <source>
        <dbReference type="Proteomes" id="UP000050741"/>
    </source>
</evidence>
<proteinExistence type="inferred from homology"/>
<dbReference type="Proteomes" id="UP000050741">
    <property type="component" value="Unassembled WGS sequence"/>
</dbReference>
<dbReference type="GO" id="GO:0005524">
    <property type="term" value="F:ATP binding"/>
    <property type="evidence" value="ECO:0007669"/>
    <property type="project" value="UniProtKB-UniRule"/>
</dbReference>
<evidence type="ECO:0000256" key="8">
    <source>
        <dbReference type="ARBA" id="ARBA00022741"/>
    </source>
</evidence>
<feature type="binding site" evidence="14">
    <location>
        <position position="186"/>
    </location>
    <ligand>
        <name>Mg(2+)</name>
        <dbReference type="ChEBI" id="CHEBI:18420"/>
    </ligand>
</feature>
<comment type="cofactor">
    <cofactor evidence="12 14">
        <name>Mg(2+)</name>
        <dbReference type="ChEBI" id="CHEBI:18420"/>
    </cofactor>
    <text evidence="12 14">Binds 1 Mg(2+) ion per subunit.</text>
</comment>
<keyword evidence="10 12" id="KW-0460">Magnesium</keyword>
<dbReference type="Gene3D" id="3.40.50.1760">
    <property type="entry name" value="Glutathione synthase, substrate-binding domain superfamily, eukaryotic"/>
    <property type="match status" value="1"/>
</dbReference>
<protein>
    <recommendedName>
        <fullName evidence="4 12">Glutathione synthetase</fullName>
        <shortName evidence="12">GSH-S</shortName>
        <ecNumber evidence="3 12">6.3.2.3</ecNumber>
    </recommendedName>
</protein>
<keyword evidence="6 12" id="KW-0317">Glutathione biosynthesis</keyword>
<dbReference type="InterPro" id="IPR004887">
    <property type="entry name" value="GSH_synth_subst-bd"/>
</dbReference>
<dbReference type="Gene3D" id="1.10.1080.10">
    <property type="entry name" value="Glutathione Synthetase, Chain A, domain 3"/>
    <property type="match status" value="1"/>
</dbReference>
<evidence type="ECO:0000313" key="19">
    <source>
        <dbReference type="WBParaSite" id="GPLIN_000241200"/>
    </source>
</evidence>
<dbReference type="UniPathway" id="UPA00142">
    <property type="reaction ID" value="UER00210"/>
</dbReference>
<dbReference type="SUPFAM" id="SSF56059">
    <property type="entry name" value="Glutathione synthetase ATP-binding domain-like"/>
    <property type="match status" value="1"/>
</dbReference>
<evidence type="ECO:0000256" key="10">
    <source>
        <dbReference type="ARBA" id="ARBA00022842"/>
    </source>
</evidence>
<dbReference type="AlphaFoldDB" id="A0A183BP76"/>
<evidence type="ECO:0000256" key="12">
    <source>
        <dbReference type="PIRNR" id="PIRNR001558"/>
    </source>
</evidence>
<keyword evidence="9 12" id="KW-0067">ATP-binding</keyword>
<evidence type="ECO:0000256" key="5">
    <source>
        <dbReference type="ARBA" id="ARBA00022598"/>
    </source>
</evidence>
<comment type="similarity">
    <text evidence="2 12">Belongs to the eukaryotic GSH synthase family.</text>
</comment>
<dbReference type="Pfam" id="PF03917">
    <property type="entry name" value="GSH_synth_ATP"/>
    <property type="match status" value="1"/>
</dbReference>
<keyword evidence="16" id="KW-0732">Signal</keyword>
<sequence length="514" mass="57965">MTSRKFVTFAALLLFIKLGNENASSTHVETSTSPKSETKSDSSIQEDGGLSAQDLDELVEQAKIMAMNVGLITRTKAHKDKNDEAEFVPFTLFPSPFPGKLFLQAYNIQKEMNLLYFLISLDHKFLEETLQTVAETNASVRGILEIFKKVNEEGNKQPITLVLERSDYMAHVNENKQNELKQIEVNIGQMGGPVRADRITKIHRHLMKKNGHDLTNMPENGASTIIAKGLYTAWKSFGDPEAIMVVVAGRMYQNFEQHQLSQKIREMSDYKIKIAHLSLAECGEKLTLDENDFILRYNGKAVALVYHKTLVIKPSQEQLNARLKIERSTAIKCPTVALELACTKKVQQALALPGVLERFFTNNEVVDSIKSTFAGLWGLEKDDEKTRQRIEDAIANPDNYVLKPSEEGGGNNFWGEEIPQKLRTFKPAERAAHILMQRLYPMPMKNFLVRPFKPVTLEEVVSELSIYGFLLGNAREKSVQRNECRGFMLRTKLEKTTEGGIGAGGGFHDSLYLY</sequence>
<evidence type="ECO:0000256" key="13">
    <source>
        <dbReference type="PIRSR" id="PIRSR001558-1"/>
    </source>
</evidence>
<dbReference type="SUPFAM" id="SSF52440">
    <property type="entry name" value="PreATP-grasp domain"/>
    <property type="match status" value="1"/>
</dbReference>